<dbReference type="PANTHER" id="PTHR24567">
    <property type="entry name" value="CRP FAMILY TRANSCRIPTIONAL REGULATORY PROTEIN"/>
    <property type="match status" value="1"/>
</dbReference>
<name>A0A3S0RV64_9BACI</name>
<dbReference type="EMBL" id="RYYR01000015">
    <property type="protein sequence ID" value="RUL51642.1"/>
    <property type="molecule type" value="Genomic_DNA"/>
</dbReference>
<sequence length="231" mass="27147">MNQESIQQLLQRFPLFKDLTDQEIQPIVHIAKHHTYRLGTHIFMQGDPLTNVYFIHHGAIKIYRTDTQGKEQIVNILKDGQMFPHQGFFRKGNYPAHAQVMEEAELIYIPIRSFEDFLVKHPQVCIKIFRILGDKIVDLQNRLEEQILHNTYEQIILLLIRLAKNHGEQLDDEQYCIKTQFTNRDLANMIGSSRETVSRTLTYLKKKALINTDESGNFILNIEQLKEEIFN</sequence>
<organism evidence="7 8">
    <name type="scientific">Lysinibacillus antri</name>
    <dbReference type="NCBI Taxonomy" id="2498145"/>
    <lineage>
        <taxon>Bacteria</taxon>
        <taxon>Bacillati</taxon>
        <taxon>Bacillota</taxon>
        <taxon>Bacilli</taxon>
        <taxon>Bacillales</taxon>
        <taxon>Bacillaceae</taxon>
        <taxon>Lysinibacillus</taxon>
    </lineage>
</organism>
<evidence type="ECO:0000256" key="3">
    <source>
        <dbReference type="ARBA" id="ARBA00023159"/>
    </source>
</evidence>
<dbReference type="SUPFAM" id="SSF51206">
    <property type="entry name" value="cAMP-binding domain-like"/>
    <property type="match status" value="1"/>
</dbReference>
<keyword evidence="3" id="KW-0010">Activator</keyword>
<dbReference type="Gene3D" id="2.60.120.10">
    <property type="entry name" value="Jelly Rolls"/>
    <property type="match status" value="1"/>
</dbReference>
<evidence type="ECO:0000313" key="8">
    <source>
        <dbReference type="Proteomes" id="UP000287910"/>
    </source>
</evidence>
<dbReference type="PRINTS" id="PR00034">
    <property type="entry name" value="HTHCRP"/>
</dbReference>
<keyword evidence="1" id="KW-0805">Transcription regulation</keyword>
<dbReference type="PROSITE" id="PS50042">
    <property type="entry name" value="CNMP_BINDING_3"/>
    <property type="match status" value="1"/>
</dbReference>
<evidence type="ECO:0000256" key="4">
    <source>
        <dbReference type="ARBA" id="ARBA00023163"/>
    </source>
</evidence>
<dbReference type="Gene3D" id="1.10.10.10">
    <property type="entry name" value="Winged helix-like DNA-binding domain superfamily/Winged helix DNA-binding domain"/>
    <property type="match status" value="1"/>
</dbReference>
<dbReference type="InterPro" id="IPR012318">
    <property type="entry name" value="HTH_CRP"/>
</dbReference>
<dbReference type="InterPro" id="IPR036390">
    <property type="entry name" value="WH_DNA-bd_sf"/>
</dbReference>
<dbReference type="InterPro" id="IPR018490">
    <property type="entry name" value="cNMP-bd_dom_sf"/>
</dbReference>
<dbReference type="GO" id="GO:0005829">
    <property type="term" value="C:cytosol"/>
    <property type="evidence" value="ECO:0007669"/>
    <property type="project" value="TreeGrafter"/>
</dbReference>
<keyword evidence="8" id="KW-1185">Reference proteome</keyword>
<dbReference type="AlphaFoldDB" id="A0A3S0RV64"/>
<dbReference type="InterPro" id="IPR050397">
    <property type="entry name" value="Env_Response_Regulators"/>
</dbReference>
<protein>
    <submittedName>
        <fullName evidence="7">Crp/Fnr family transcriptional regulator</fullName>
    </submittedName>
</protein>
<dbReference type="Pfam" id="PF13545">
    <property type="entry name" value="HTH_Crp_2"/>
    <property type="match status" value="1"/>
</dbReference>
<evidence type="ECO:0000259" key="6">
    <source>
        <dbReference type="PROSITE" id="PS51063"/>
    </source>
</evidence>
<evidence type="ECO:0000256" key="2">
    <source>
        <dbReference type="ARBA" id="ARBA00023125"/>
    </source>
</evidence>
<feature type="domain" description="Cyclic nucleotide-binding" evidence="5">
    <location>
        <begin position="15"/>
        <end position="118"/>
    </location>
</feature>
<dbReference type="SMART" id="SM00419">
    <property type="entry name" value="HTH_CRP"/>
    <property type="match status" value="1"/>
</dbReference>
<accession>A0A3S0RV64</accession>
<dbReference type="CDD" id="cd00038">
    <property type="entry name" value="CAP_ED"/>
    <property type="match status" value="1"/>
</dbReference>
<dbReference type="GO" id="GO:0003677">
    <property type="term" value="F:DNA binding"/>
    <property type="evidence" value="ECO:0007669"/>
    <property type="project" value="UniProtKB-KW"/>
</dbReference>
<dbReference type="GO" id="GO:0003700">
    <property type="term" value="F:DNA-binding transcription factor activity"/>
    <property type="evidence" value="ECO:0007669"/>
    <property type="project" value="TreeGrafter"/>
</dbReference>
<evidence type="ECO:0000259" key="5">
    <source>
        <dbReference type="PROSITE" id="PS50042"/>
    </source>
</evidence>
<dbReference type="PANTHER" id="PTHR24567:SF74">
    <property type="entry name" value="HTH-TYPE TRANSCRIPTIONAL REGULATOR ARCR"/>
    <property type="match status" value="1"/>
</dbReference>
<proteinExistence type="predicted"/>
<dbReference type="InterPro" id="IPR014710">
    <property type="entry name" value="RmlC-like_jellyroll"/>
</dbReference>
<dbReference type="InterPro" id="IPR036388">
    <property type="entry name" value="WH-like_DNA-bd_sf"/>
</dbReference>
<dbReference type="Pfam" id="PF00027">
    <property type="entry name" value="cNMP_binding"/>
    <property type="match status" value="1"/>
</dbReference>
<dbReference type="SMART" id="SM00100">
    <property type="entry name" value="cNMP"/>
    <property type="match status" value="1"/>
</dbReference>
<dbReference type="PROSITE" id="PS51063">
    <property type="entry name" value="HTH_CRP_2"/>
    <property type="match status" value="1"/>
</dbReference>
<evidence type="ECO:0000256" key="1">
    <source>
        <dbReference type="ARBA" id="ARBA00023015"/>
    </source>
</evidence>
<reference evidence="7 8" key="1">
    <citation type="submission" date="2018-12" db="EMBL/GenBank/DDBJ databases">
        <title>Lysinibacillus antri sp. nov., isolated from a cave soil.</title>
        <authorList>
            <person name="Narsing Rao M.P."/>
            <person name="Zhang H."/>
            <person name="Dong Z.-Y."/>
            <person name="Niu X.-K."/>
            <person name="Zhang K."/>
            <person name="Fang B.-Z."/>
            <person name="Kang Y.-Q."/>
            <person name="Xiao M."/>
            <person name="Li W.-J."/>
        </authorList>
    </citation>
    <scope>NUCLEOTIDE SEQUENCE [LARGE SCALE GENOMIC DNA]</scope>
    <source>
        <strain evidence="7 8">SYSU K30002</strain>
    </source>
</reference>
<dbReference type="SUPFAM" id="SSF46785">
    <property type="entry name" value="Winged helix' DNA-binding domain"/>
    <property type="match status" value="1"/>
</dbReference>
<dbReference type="Proteomes" id="UP000287910">
    <property type="component" value="Unassembled WGS sequence"/>
</dbReference>
<dbReference type="InterPro" id="IPR000595">
    <property type="entry name" value="cNMP-bd_dom"/>
</dbReference>
<gene>
    <name evidence="7" type="ORF">EK386_12280</name>
</gene>
<evidence type="ECO:0000313" key="7">
    <source>
        <dbReference type="EMBL" id="RUL51642.1"/>
    </source>
</evidence>
<keyword evidence="2" id="KW-0238">DNA-binding</keyword>
<comment type="caution">
    <text evidence="7">The sequence shown here is derived from an EMBL/GenBank/DDBJ whole genome shotgun (WGS) entry which is preliminary data.</text>
</comment>
<keyword evidence="4" id="KW-0804">Transcription</keyword>
<feature type="domain" description="HTH crp-type" evidence="6">
    <location>
        <begin position="149"/>
        <end position="223"/>
    </location>
</feature>
<dbReference type="RefSeq" id="WP_126659465.1">
    <property type="nucleotide sequence ID" value="NZ_RYYR01000015.1"/>
</dbReference>